<dbReference type="InterPro" id="IPR010376">
    <property type="entry name" value="GBBH-like_N"/>
</dbReference>
<evidence type="ECO:0000259" key="7">
    <source>
        <dbReference type="Pfam" id="PF02668"/>
    </source>
</evidence>
<keyword evidence="3" id="KW-0479">Metal-binding</keyword>
<dbReference type="PANTHER" id="PTHR10696:SF25">
    <property type="entry name" value="OXIDOREDUCTASE AIM17-RELATED"/>
    <property type="match status" value="1"/>
</dbReference>
<evidence type="ECO:0000259" key="8">
    <source>
        <dbReference type="Pfam" id="PF06155"/>
    </source>
</evidence>
<dbReference type="GO" id="GO:0016706">
    <property type="term" value="F:2-oxoglutarate-dependent dioxygenase activity"/>
    <property type="evidence" value="ECO:0007669"/>
    <property type="project" value="UniProtKB-ARBA"/>
</dbReference>
<dbReference type="EMBL" id="KZ857391">
    <property type="protein sequence ID" value="RDX52332.1"/>
    <property type="molecule type" value="Genomic_DNA"/>
</dbReference>
<feature type="domain" description="TauD/TfdA-like" evidence="7">
    <location>
        <begin position="144"/>
        <end position="383"/>
    </location>
</feature>
<dbReference type="AlphaFoldDB" id="A0A371DII2"/>
<dbReference type="GO" id="GO:0046872">
    <property type="term" value="F:metal ion binding"/>
    <property type="evidence" value="ECO:0007669"/>
    <property type="project" value="UniProtKB-KW"/>
</dbReference>
<dbReference type="InterPro" id="IPR050411">
    <property type="entry name" value="AlphaKG_dependent_hydroxylases"/>
</dbReference>
<evidence type="ECO:0000256" key="6">
    <source>
        <dbReference type="ARBA" id="ARBA00023004"/>
    </source>
</evidence>
<dbReference type="Gene3D" id="3.30.2020.30">
    <property type="match status" value="1"/>
</dbReference>
<protein>
    <submittedName>
        <fullName evidence="9">Clavaminate synthase-like protein</fullName>
    </submittedName>
</protein>
<dbReference type="FunFam" id="3.30.2020.30:FF:000002">
    <property type="entry name" value="Putative gamma-butyrobetaine dioxygenase"/>
    <property type="match status" value="1"/>
</dbReference>
<dbReference type="PANTHER" id="PTHR10696">
    <property type="entry name" value="GAMMA-BUTYROBETAINE HYDROXYLASE-RELATED"/>
    <property type="match status" value="1"/>
</dbReference>
<evidence type="ECO:0000256" key="2">
    <source>
        <dbReference type="ARBA" id="ARBA00008654"/>
    </source>
</evidence>
<feature type="domain" description="Gamma-butyrobetaine hydroxylase-like N-terminal" evidence="8">
    <location>
        <begin position="32"/>
        <end position="98"/>
    </location>
</feature>
<dbReference type="OrthoDB" id="406634at2759"/>
<dbReference type="InterPro" id="IPR003819">
    <property type="entry name" value="TauD/TfdA-like"/>
</dbReference>
<keyword evidence="5" id="KW-0560">Oxidoreductase</keyword>
<dbReference type="Pfam" id="PF02668">
    <property type="entry name" value="TauD"/>
    <property type="match status" value="1"/>
</dbReference>
<evidence type="ECO:0000256" key="5">
    <source>
        <dbReference type="ARBA" id="ARBA00023002"/>
    </source>
</evidence>
<organism evidence="9 10">
    <name type="scientific">Lentinus brumalis</name>
    <dbReference type="NCBI Taxonomy" id="2498619"/>
    <lineage>
        <taxon>Eukaryota</taxon>
        <taxon>Fungi</taxon>
        <taxon>Dikarya</taxon>
        <taxon>Basidiomycota</taxon>
        <taxon>Agaricomycotina</taxon>
        <taxon>Agaricomycetes</taxon>
        <taxon>Polyporales</taxon>
        <taxon>Polyporaceae</taxon>
        <taxon>Lentinus</taxon>
    </lineage>
</organism>
<dbReference type="Proteomes" id="UP000256964">
    <property type="component" value="Unassembled WGS sequence"/>
</dbReference>
<comment type="cofactor">
    <cofactor evidence="1">
        <name>Fe(2+)</name>
        <dbReference type="ChEBI" id="CHEBI:29033"/>
    </cofactor>
</comment>
<dbReference type="InterPro" id="IPR038492">
    <property type="entry name" value="GBBH-like_N_sf"/>
</dbReference>
<evidence type="ECO:0000313" key="10">
    <source>
        <dbReference type="Proteomes" id="UP000256964"/>
    </source>
</evidence>
<proteinExistence type="inferred from homology"/>
<evidence type="ECO:0000256" key="1">
    <source>
        <dbReference type="ARBA" id="ARBA00001954"/>
    </source>
</evidence>
<reference evidence="9 10" key="1">
    <citation type="journal article" date="2018" name="Biotechnol. Biofuels">
        <title>Integrative visual omics of the white-rot fungus Polyporus brumalis exposes the biotechnological potential of its oxidative enzymes for delignifying raw plant biomass.</title>
        <authorList>
            <person name="Miyauchi S."/>
            <person name="Rancon A."/>
            <person name="Drula E."/>
            <person name="Hage H."/>
            <person name="Chaduli D."/>
            <person name="Favel A."/>
            <person name="Grisel S."/>
            <person name="Henrissat B."/>
            <person name="Herpoel-Gimbert I."/>
            <person name="Ruiz-Duenas F.J."/>
            <person name="Chevret D."/>
            <person name="Hainaut M."/>
            <person name="Lin J."/>
            <person name="Wang M."/>
            <person name="Pangilinan J."/>
            <person name="Lipzen A."/>
            <person name="Lesage-Meessen L."/>
            <person name="Navarro D."/>
            <person name="Riley R."/>
            <person name="Grigoriev I.V."/>
            <person name="Zhou S."/>
            <person name="Raouche S."/>
            <person name="Rosso M.N."/>
        </authorList>
    </citation>
    <scope>NUCLEOTIDE SEQUENCE [LARGE SCALE GENOMIC DNA]</scope>
    <source>
        <strain evidence="9 10">BRFM 1820</strain>
    </source>
</reference>
<comment type="similarity">
    <text evidence="2">Belongs to the gamma-BBH/TMLD family.</text>
</comment>
<dbReference type="CDD" id="cd00250">
    <property type="entry name" value="CAS_like"/>
    <property type="match status" value="1"/>
</dbReference>
<evidence type="ECO:0000256" key="4">
    <source>
        <dbReference type="ARBA" id="ARBA00022964"/>
    </source>
</evidence>
<dbReference type="Gene3D" id="3.60.130.10">
    <property type="entry name" value="Clavaminate synthase-like"/>
    <property type="match status" value="1"/>
</dbReference>
<dbReference type="GO" id="GO:0005739">
    <property type="term" value="C:mitochondrion"/>
    <property type="evidence" value="ECO:0007669"/>
    <property type="project" value="TreeGrafter"/>
</dbReference>
<keyword evidence="6" id="KW-0408">Iron</keyword>
<dbReference type="Pfam" id="PF06155">
    <property type="entry name" value="GBBH-like_N"/>
    <property type="match status" value="1"/>
</dbReference>
<evidence type="ECO:0000256" key="3">
    <source>
        <dbReference type="ARBA" id="ARBA00022723"/>
    </source>
</evidence>
<dbReference type="InterPro" id="IPR042098">
    <property type="entry name" value="TauD-like_sf"/>
</dbReference>
<dbReference type="SUPFAM" id="SSF51197">
    <property type="entry name" value="Clavaminate synthase-like"/>
    <property type="match status" value="1"/>
</dbReference>
<accession>A0A371DII2</accession>
<name>A0A371DII2_9APHY</name>
<sequence length="417" mass="48115">MLRFTNLVHRVRLSHRQLSSQNAQRTLPYKGHSLPYVWLRDSCQCPSCLHPSTRQKLHRTSDISTFIEPETDGVRFNEVDVEVTWPSGHQSRYTYDFLDRYASPESLKAFHKDVSREEWSLDTLKQSKDLFLPYETLTTPSGLLAAITQLTRYGLLFVSSVPNDRTSNEDCELRRLGQRFGELRRTFYGETWDVKNIRNSRNIAYTNVDLGLHMDLLYFQHPPRYQILHCLRNRVEGGTSIFVDAAHVASKLRAEDPEAFETLASTPVAFHYVNDGHHLHYSHPTIQLSRFRSPAGQHEVEFINYSPPFQAPLAVDTPPSFYPALAKFAKMLEDPAVRFEYLLREGDAVLFDNRRVLHARTAFTEREAESNEEETNRWLKGCYLEADAVLDLSRVLRIQLEGVNRFKPSPRPASGIC</sequence>
<evidence type="ECO:0000313" key="9">
    <source>
        <dbReference type="EMBL" id="RDX52332.1"/>
    </source>
</evidence>
<keyword evidence="10" id="KW-1185">Reference proteome</keyword>
<gene>
    <name evidence="9" type="ORF">OH76DRAFT_1454448</name>
</gene>
<dbReference type="GO" id="GO:0045329">
    <property type="term" value="P:carnitine biosynthetic process"/>
    <property type="evidence" value="ECO:0007669"/>
    <property type="project" value="TreeGrafter"/>
</dbReference>
<dbReference type="STRING" id="139420.A0A371DII2"/>
<keyword evidence="4" id="KW-0223">Dioxygenase</keyword>